<reference evidence="1 2" key="1">
    <citation type="submission" date="2017-11" db="EMBL/GenBank/DDBJ databases">
        <title>Draft Genome Sequence of Sporolactobacillus inulinus NBRC 111894 Isolated from Koso, a Japanese Sugar-Vegetable Fermented Beverage.</title>
        <authorList>
            <person name="Chiou T.Y."/>
            <person name="Oshima K."/>
            <person name="Suda W."/>
            <person name="Hattori M."/>
            <person name="Takahashi T."/>
        </authorList>
    </citation>
    <scope>NUCLEOTIDE SEQUENCE [LARGE SCALE GENOMIC DNA]</scope>
    <source>
        <strain evidence="1 2">NBRC111894</strain>
    </source>
</reference>
<comment type="caution">
    <text evidence="1">The sequence shown here is derived from an EMBL/GenBank/DDBJ whole genome shotgun (WGS) entry which is preliminary data.</text>
</comment>
<gene>
    <name evidence="1" type="ORF">NBRC111894_288</name>
</gene>
<proteinExistence type="predicted"/>
<dbReference type="AlphaFoldDB" id="A0A4Y1Z6W6"/>
<dbReference type="EMBL" id="BEXB01000002">
    <property type="protein sequence ID" value="GAY74734.1"/>
    <property type="molecule type" value="Genomic_DNA"/>
</dbReference>
<accession>A0A4Y1Z6W6</accession>
<protein>
    <submittedName>
        <fullName evidence="1">Uncharacterized protein</fullName>
    </submittedName>
</protein>
<evidence type="ECO:0000313" key="1">
    <source>
        <dbReference type="EMBL" id="GAY74734.1"/>
    </source>
</evidence>
<name>A0A4Y1Z6W6_9BACL</name>
<dbReference type="Proteomes" id="UP000319716">
    <property type="component" value="Unassembled WGS sequence"/>
</dbReference>
<organism evidence="1 2">
    <name type="scientific">Sporolactobacillus inulinus</name>
    <dbReference type="NCBI Taxonomy" id="2078"/>
    <lineage>
        <taxon>Bacteria</taxon>
        <taxon>Bacillati</taxon>
        <taxon>Bacillota</taxon>
        <taxon>Bacilli</taxon>
        <taxon>Bacillales</taxon>
        <taxon>Sporolactobacillaceae</taxon>
        <taxon>Sporolactobacillus</taxon>
    </lineage>
</organism>
<sequence>MQLFFSATKEKKQSFLQARKPCFFADEFEAAISTNERDDRADCASVLSAFQDYEALACRNRRSVPCLL</sequence>
<evidence type="ECO:0000313" key="2">
    <source>
        <dbReference type="Proteomes" id="UP000319716"/>
    </source>
</evidence>